<gene>
    <name evidence="15" type="ORF">N7482_000931</name>
</gene>
<keyword evidence="6" id="KW-0672">Quinate metabolism</keyword>
<dbReference type="EMBL" id="JAPQKN010000001">
    <property type="protein sequence ID" value="KAJ5175054.1"/>
    <property type="molecule type" value="Genomic_DNA"/>
</dbReference>
<dbReference type="PROSITE" id="PS50850">
    <property type="entry name" value="MFS"/>
    <property type="match status" value="1"/>
</dbReference>
<comment type="subcellular location">
    <subcellularLocation>
        <location evidence="1">Cell membrane</location>
        <topology evidence="1">Multi-pass membrane protein</topology>
    </subcellularLocation>
</comment>
<comment type="function">
    <text evidence="9">Integral membrane transporter that imports quinic acid to be catabolized as a carbon source.</text>
</comment>
<dbReference type="InterPro" id="IPR005829">
    <property type="entry name" value="Sugar_transporter_CS"/>
</dbReference>
<evidence type="ECO:0000256" key="11">
    <source>
        <dbReference type="ARBA" id="ARBA00043213"/>
    </source>
</evidence>
<keyword evidence="5" id="KW-0832">Ubl conjugation</keyword>
<dbReference type="GeneID" id="81422232"/>
<evidence type="ECO:0000256" key="10">
    <source>
        <dbReference type="ARBA" id="ARBA00038682"/>
    </source>
</evidence>
<dbReference type="PANTHER" id="PTHR48022:SF34">
    <property type="entry name" value="MAJOR FACILITATOR SUPERFAMILY (MFS) PROFILE DOMAIN-CONTAINING PROTEIN-RELATED"/>
    <property type="match status" value="1"/>
</dbReference>
<evidence type="ECO:0000256" key="7">
    <source>
        <dbReference type="ARBA" id="ARBA00022989"/>
    </source>
</evidence>
<dbReference type="InterPro" id="IPR005828">
    <property type="entry name" value="MFS_sugar_transport-like"/>
</dbReference>
<dbReference type="PROSITE" id="PS00216">
    <property type="entry name" value="SUGAR_TRANSPORT_1"/>
    <property type="match status" value="1"/>
</dbReference>
<reference evidence="15" key="2">
    <citation type="journal article" date="2023" name="IMA Fungus">
        <title>Comparative genomic study of the Penicillium genus elucidates a diverse pangenome and 15 lateral gene transfer events.</title>
        <authorList>
            <person name="Petersen C."/>
            <person name="Sorensen T."/>
            <person name="Nielsen M.R."/>
            <person name="Sondergaard T.E."/>
            <person name="Sorensen J.L."/>
            <person name="Fitzpatrick D.A."/>
            <person name="Frisvad J.C."/>
            <person name="Nielsen K.L."/>
        </authorList>
    </citation>
    <scope>NUCLEOTIDE SEQUENCE</scope>
    <source>
        <strain evidence="15">IBT 26290</strain>
    </source>
</reference>
<evidence type="ECO:0000256" key="3">
    <source>
        <dbReference type="ARBA" id="ARBA00022448"/>
    </source>
</evidence>
<evidence type="ECO:0000256" key="13">
    <source>
        <dbReference type="SAM" id="Phobius"/>
    </source>
</evidence>
<feature type="transmembrane region" description="Helical" evidence="13">
    <location>
        <begin position="194"/>
        <end position="215"/>
    </location>
</feature>
<dbReference type="Gene3D" id="1.20.1250.20">
    <property type="entry name" value="MFS general substrate transporter like domains"/>
    <property type="match status" value="1"/>
</dbReference>
<dbReference type="Proteomes" id="UP001149163">
    <property type="component" value="Unassembled WGS sequence"/>
</dbReference>
<feature type="transmembrane region" description="Helical" evidence="13">
    <location>
        <begin position="353"/>
        <end position="374"/>
    </location>
</feature>
<organism evidence="15 16">
    <name type="scientific">Penicillium canariense</name>
    <dbReference type="NCBI Taxonomy" id="189055"/>
    <lineage>
        <taxon>Eukaryota</taxon>
        <taxon>Fungi</taxon>
        <taxon>Dikarya</taxon>
        <taxon>Ascomycota</taxon>
        <taxon>Pezizomycotina</taxon>
        <taxon>Eurotiomycetes</taxon>
        <taxon>Eurotiomycetidae</taxon>
        <taxon>Eurotiales</taxon>
        <taxon>Aspergillaceae</taxon>
        <taxon>Penicillium</taxon>
    </lineage>
</organism>
<dbReference type="PRINTS" id="PR00171">
    <property type="entry name" value="SUGRTRNSPORT"/>
</dbReference>
<sequence length="535" mass="59838">MGGILHLVEDRPTPPSVYNWRVYVLALIASCGSNMIGYTSAFIGTTVTLTSFKDEFGLESKSKAERDLISENIVSLFIAGAFFGALLTYGLSHWIGRKWCLAIASATFSLGAGLQCGANSSRGLGILYAGRVLSGLGTGVASNIVPIYLSELAPPAIRGRLVGLYELGWQVGGLVGFWINYGVEQHLKPSREQWIIPFAIQLIPSGLLFIGSVWIRESPRWLFLHDRRKQAMENLCWIRQLTPTDLYITEEIAAIDQAHEDQKATVGIGLWKPFQALGQRPNMMWRLFLGCMLFFWQNGSGINAINYYSPTIFSSIGVASDTVNIMTGIFGVVKAVMTFVWLLFLVDQLGRRKLLLIGGITGSICMWVIGAYIYVVEPEDHPSSSLNGGGIAAIFFFYLWTAVYTPTWNGTPWVINSEFFDPNFRSLAQAFTTASNWLFNFLVSRFTEQMFETMGYGVYFFFASLSFLAFFFAFFLIPETSGIPLEKVERLFKIKPVWSANKILKAELKEEEAQFRYDVKDGAVHQENKSESDEP</sequence>
<feature type="transmembrane region" description="Helical" evidence="13">
    <location>
        <begin position="73"/>
        <end position="91"/>
    </location>
</feature>
<evidence type="ECO:0000313" key="16">
    <source>
        <dbReference type="Proteomes" id="UP001149163"/>
    </source>
</evidence>
<feature type="domain" description="Major facilitator superfamily (MFS) profile" evidence="14">
    <location>
        <begin position="25"/>
        <end position="481"/>
    </location>
</feature>
<evidence type="ECO:0000256" key="5">
    <source>
        <dbReference type="ARBA" id="ARBA00022843"/>
    </source>
</evidence>
<feature type="transmembrane region" description="Helical" evidence="13">
    <location>
        <begin position="287"/>
        <end position="305"/>
    </location>
</feature>
<feature type="transmembrane region" description="Helical" evidence="13">
    <location>
        <begin position="128"/>
        <end position="149"/>
    </location>
</feature>
<dbReference type="RefSeq" id="XP_056546662.1">
    <property type="nucleotide sequence ID" value="XM_056683056.1"/>
</dbReference>
<feature type="transmembrane region" description="Helical" evidence="13">
    <location>
        <begin position="20"/>
        <end position="52"/>
    </location>
</feature>
<dbReference type="InterPro" id="IPR003663">
    <property type="entry name" value="Sugar/inositol_transpt"/>
</dbReference>
<comment type="similarity">
    <text evidence="2 12">Belongs to the major facilitator superfamily. Sugar transporter (TC 2.A.1.1) family.</text>
</comment>
<dbReference type="NCBIfam" id="TIGR00879">
    <property type="entry name" value="SP"/>
    <property type="match status" value="1"/>
</dbReference>
<comment type="caution">
    <text evidence="15">The sequence shown here is derived from an EMBL/GenBank/DDBJ whole genome shotgun (WGS) entry which is preliminary data.</text>
</comment>
<keyword evidence="3 12" id="KW-0813">Transport</keyword>
<feature type="transmembrane region" description="Helical" evidence="13">
    <location>
        <begin position="161"/>
        <end position="182"/>
    </location>
</feature>
<dbReference type="OrthoDB" id="508119at2759"/>
<evidence type="ECO:0000259" key="14">
    <source>
        <dbReference type="PROSITE" id="PS50850"/>
    </source>
</evidence>
<keyword evidence="16" id="KW-1185">Reference proteome</keyword>
<name>A0A9W9LTE9_9EURO</name>
<reference evidence="15" key="1">
    <citation type="submission" date="2022-11" db="EMBL/GenBank/DDBJ databases">
        <authorList>
            <person name="Petersen C."/>
        </authorList>
    </citation>
    <scope>NUCLEOTIDE SEQUENCE</scope>
    <source>
        <strain evidence="15">IBT 26290</strain>
    </source>
</reference>
<dbReference type="FunFam" id="1.20.1250.20:FF:000026">
    <property type="entry name" value="MFS quinate transporter QutD"/>
    <property type="match status" value="1"/>
</dbReference>
<dbReference type="GO" id="GO:0005351">
    <property type="term" value="F:carbohydrate:proton symporter activity"/>
    <property type="evidence" value="ECO:0007669"/>
    <property type="project" value="TreeGrafter"/>
</dbReference>
<evidence type="ECO:0000313" key="15">
    <source>
        <dbReference type="EMBL" id="KAJ5175054.1"/>
    </source>
</evidence>
<dbReference type="InterPro" id="IPR036259">
    <property type="entry name" value="MFS_trans_sf"/>
</dbReference>
<evidence type="ECO:0000256" key="6">
    <source>
        <dbReference type="ARBA" id="ARBA00022911"/>
    </source>
</evidence>
<keyword evidence="8 13" id="KW-0472">Membrane</keyword>
<dbReference type="PROSITE" id="PS00217">
    <property type="entry name" value="SUGAR_TRANSPORT_2"/>
    <property type="match status" value="1"/>
</dbReference>
<keyword evidence="4 13" id="KW-0812">Transmembrane</keyword>
<dbReference type="PANTHER" id="PTHR48022">
    <property type="entry name" value="PLASTIDIC GLUCOSE TRANSPORTER 4"/>
    <property type="match status" value="1"/>
</dbReference>
<accession>A0A9W9LTE9</accession>
<dbReference type="Pfam" id="PF00083">
    <property type="entry name" value="Sugar_tr"/>
    <property type="match status" value="1"/>
</dbReference>
<dbReference type="SUPFAM" id="SSF103473">
    <property type="entry name" value="MFS general substrate transporter"/>
    <property type="match status" value="1"/>
</dbReference>
<feature type="transmembrane region" description="Helical" evidence="13">
    <location>
        <begin position="386"/>
        <end position="405"/>
    </location>
</feature>
<evidence type="ECO:0000256" key="12">
    <source>
        <dbReference type="RuleBase" id="RU003346"/>
    </source>
</evidence>
<evidence type="ECO:0000256" key="8">
    <source>
        <dbReference type="ARBA" id="ARBA00023136"/>
    </source>
</evidence>
<feature type="transmembrane region" description="Helical" evidence="13">
    <location>
        <begin position="325"/>
        <end position="346"/>
    </location>
</feature>
<protein>
    <recommendedName>
        <fullName evidence="11">Quinate transporter</fullName>
    </recommendedName>
</protein>
<evidence type="ECO:0000256" key="4">
    <source>
        <dbReference type="ARBA" id="ARBA00022692"/>
    </source>
</evidence>
<keyword evidence="7 13" id="KW-1133">Transmembrane helix</keyword>
<evidence type="ECO:0000256" key="2">
    <source>
        <dbReference type="ARBA" id="ARBA00010992"/>
    </source>
</evidence>
<comment type="subunit">
    <text evidence="10">Interacts with creB.</text>
</comment>
<proteinExistence type="inferred from homology"/>
<dbReference type="GO" id="GO:0005886">
    <property type="term" value="C:plasma membrane"/>
    <property type="evidence" value="ECO:0007669"/>
    <property type="project" value="UniProtKB-SubCell"/>
</dbReference>
<dbReference type="InterPro" id="IPR020846">
    <property type="entry name" value="MFS_dom"/>
</dbReference>
<feature type="transmembrane region" description="Helical" evidence="13">
    <location>
        <begin position="456"/>
        <end position="477"/>
    </location>
</feature>
<dbReference type="AlphaFoldDB" id="A0A9W9LTE9"/>
<dbReference type="InterPro" id="IPR050360">
    <property type="entry name" value="MFS_Sugar_Transporters"/>
</dbReference>
<evidence type="ECO:0000256" key="1">
    <source>
        <dbReference type="ARBA" id="ARBA00004651"/>
    </source>
</evidence>
<evidence type="ECO:0000256" key="9">
    <source>
        <dbReference type="ARBA" id="ARBA00037560"/>
    </source>
</evidence>